<evidence type="ECO:0000259" key="6">
    <source>
        <dbReference type="PROSITE" id="PS51865"/>
    </source>
</evidence>
<dbReference type="Pfam" id="PF04495">
    <property type="entry name" value="GRASP55_65"/>
    <property type="match status" value="1"/>
</dbReference>
<dbReference type="GO" id="GO:0046872">
    <property type="term" value="F:metal ion binding"/>
    <property type="evidence" value="ECO:0007669"/>
    <property type="project" value="UniProtKB-KW"/>
</dbReference>
<dbReference type="PROSITE" id="PS51865">
    <property type="entry name" value="PDZ_GRASP"/>
    <property type="match status" value="2"/>
</dbReference>
<dbReference type="EMBL" id="SPRC01000038">
    <property type="protein sequence ID" value="TIB77085.1"/>
    <property type="molecule type" value="Genomic_DNA"/>
</dbReference>
<dbReference type="EMBL" id="SPRV01000035">
    <property type="protein sequence ID" value="TIC60829.1"/>
    <property type="molecule type" value="Genomic_DNA"/>
</dbReference>
<evidence type="ECO:0000256" key="2">
    <source>
        <dbReference type="ARBA" id="ARBA00022737"/>
    </source>
</evidence>
<evidence type="ECO:0000256" key="5">
    <source>
        <dbReference type="PIRSR" id="PIRSR607583-1"/>
    </source>
</evidence>
<dbReference type="EMBL" id="SPRH01000042">
    <property type="protein sequence ID" value="TIB97964.1"/>
    <property type="molecule type" value="Genomic_DNA"/>
</dbReference>
<evidence type="ECO:0000313" key="7">
    <source>
        <dbReference type="EMBL" id="TIB77085.1"/>
    </source>
</evidence>
<reference evidence="13 14" key="1">
    <citation type="submission" date="2019-03" db="EMBL/GenBank/DDBJ databases">
        <title>Sequencing 25 genomes of Wallemia mellicola.</title>
        <authorList>
            <person name="Gostincar C."/>
        </authorList>
    </citation>
    <scope>NUCLEOTIDE SEQUENCE [LARGE SCALE GENOMIC DNA]</scope>
    <source>
        <strain evidence="8 15">EXF-1262</strain>
        <strain evidence="11 16">EXF-1274</strain>
        <strain evidence="10 13">EXF-1277</strain>
        <strain evidence="7 17">EXF-6152</strain>
        <strain evidence="12 18">EXF-757</strain>
        <strain evidence="9 14">EXF-8738</strain>
    </source>
</reference>
<evidence type="ECO:0000313" key="14">
    <source>
        <dbReference type="Proteomes" id="UP000305647"/>
    </source>
</evidence>
<keyword evidence="3" id="KW-0333">Golgi apparatus</keyword>
<evidence type="ECO:0000313" key="15">
    <source>
        <dbReference type="Proteomes" id="UP000307169"/>
    </source>
</evidence>
<dbReference type="GO" id="GO:0007030">
    <property type="term" value="P:Golgi organization"/>
    <property type="evidence" value="ECO:0007669"/>
    <property type="project" value="TreeGrafter"/>
</dbReference>
<feature type="binding site" evidence="5">
    <location>
        <position position="14"/>
    </location>
    <ligand>
        <name>Zn(2+)</name>
        <dbReference type="ChEBI" id="CHEBI:29105"/>
    </ligand>
</feature>
<evidence type="ECO:0000313" key="10">
    <source>
        <dbReference type="EMBL" id="TIC60829.1"/>
    </source>
</evidence>
<evidence type="ECO:0000313" key="11">
    <source>
        <dbReference type="EMBL" id="TIC63430.1"/>
    </source>
</evidence>
<dbReference type="Proteomes" id="UP000305647">
    <property type="component" value="Unassembled WGS sequence"/>
</dbReference>
<dbReference type="InterPro" id="IPR024958">
    <property type="entry name" value="GRASP_PDZ"/>
</dbReference>
<dbReference type="InterPro" id="IPR007583">
    <property type="entry name" value="GRASP55_65"/>
</dbReference>
<evidence type="ECO:0000313" key="9">
    <source>
        <dbReference type="EMBL" id="TIC28513.1"/>
    </source>
</evidence>
<feature type="domain" description="PDZ GRASP-type" evidence="6">
    <location>
        <begin position="114"/>
        <end position="203"/>
    </location>
</feature>
<dbReference type="PANTHER" id="PTHR12893:SF0">
    <property type="entry name" value="GRASP65"/>
    <property type="match status" value="1"/>
</dbReference>
<evidence type="ECO:0000256" key="3">
    <source>
        <dbReference type="ARBA" id="ARBA00023034"/>
    </source>
</evidence>
<proteinExistence type="predicted"/>
<dbReference type="GO" id="GO:0000139">
    <property type="term" value="C:Golgi membrane"/>
    <property type="evidence" value="ECO:0007669"/>
    <property type="project" value="UniProtKB-SubCell"/>
</dbReference>
<comment type="caution">
    <text evidence="8">The sequence shown here is derived from an EMBL/GenBank/DDBJ whole genome shotgun (WGS) entry which is preliminary data.</text>
</comment>
<dbReference type="Proteomes" id="UP000309601">
    <property type="component" value="Unassembled WGS sequence"/>
</dbReference>
<dbReference type="OrthoDB" id="3318at2759"/>
<comment type="subcellular location">
    <subcellularLocation>
        <location evidence="1">Golgi apparatus membrane</location>
    </subcellularLocation>
</comment>
<sequence length="212" mass="23770">MGNQTSAIDQTWFHVVRVRTNSPAYKASIEPFFDFITSAKPLGIKGDFPDKPLEEIVQEHKNTPIKLTIWSSKRQSYRDVEIIPSIEWNTDGSLLGLTLRACDANKAINSALDNVWHILEVIEGSPAESAGLVPYGDWVIGWPGGVLRQENDFYDLVEMHTDKPLRLYVYSFDFDTLREVVLVPNKQWGGEGLLGCGVGFGLLHQIPIRDGN</sequence>
<dbReference type="InterPro" id="IPR036034">
    <property type="entry name" value="PDZ_sf"/>
</dbReference>
<dbReference type="Proteomes" id="UP000307169">
    <property type="component" value="Unassembled WGS sequence"/>
</dbReference>
<dbReference type="EMBL" id="SPRO01000038">
    <property type="protein sequence ID" value="TIC28513.1"/>
    <property type="molecule type" value="Genomic_DNA"/>
</dbReference>
<keyword evidence="5" id="KW-0479">Metal-binding</keyword>
<evidence type="ECO:0000313" key="8">
    <source>
        <dbReference type="EMBL" id="TIB97964.1"/>
    </source>
</evidence>
<accession>A0A4T0P216</accession>
<dbReference type="Proteomes" id="UP000310685">
    <property type="component" value="Unassembled WGS sequence"/>
</dbReference>
<dbReference type="Gene3D" id="2.30.42.10">
    <property type="match status" value="2"/>
</dbReference>
<evidence type="ECO:0000313" key="12">
    <source>
        <dbReference type="EMBL" id="TIC63815.1"/>
    </source>
</evidence>
<dbReference type="Proteomes" id="UP000305362">
    <property type="component" value="Unassembled WGS sequence"/>
</dbReference>
<dbReference type="EMBL" id="SPRW01000036">
    <property type="protein sequence ID" value="TIC63430.1"/>
    <property type="molecule type" value="Genomic_DNA"/>
</dbReference>
<dbReference type="Proteomes" id="UP000310708">
    <property type="component" value="Unassembled WGS sequence"/>
</dbReference>
<keyword evidence="5" id="KW-0862">Zinc</keyword>
<dbReference type="SUPFAM" id="SSF50156">
    <property type="entry name" value="PDZ domain-like"/>
    <property type="match status" value="1"/>
</dbReference>
<evidence type="ECO:0000313" key="17">
    <source>
        <dbReference type="Proteomes" id="UP000310685"/>
    </source>
</evidence>
<feature type="domain" description="PDZ GRASP-type" evidence="6">
    <location>
        <begin position="11"/>
        <end position="104"/>
    </location>
</feature>
<protein>
    <recommendedName>
        <fullName evidence="6">PDZ GRASP-type domain-containing protein</fullName>
    </recommendedName>
</protein>
<evidence type="ECO:0000313" key="18">
    <source>
        <dbReference type="Proteomes" id="UP000310708"/>
    </source>
</evidence>
<name>A0A4T0P216_9BASI</name>
<feature type="binding site" evidence="5">
    <location>
        <position position="102"/>
    </location>
    <ligand>
        <name>Zn(2+)</name>
        <dbReference type="ChEBI" id="CHEBI:29105"/>
    </ligand>
</feature>
<gene>
    <name evidence="12" type="ORF">E3Q01_03096</name>
    <name evidence="11" type="ORF">E3Q02_03024</name>
    <name evidence="10" type="ORF">E3Q03_02973</name>
    <name evidence="9" type="ORF">E3Q10_03109</name>
    <name evidence="8" type="ORF">E3Q17_03172</name>
    <name evidence="7" type="ORF">E3Q22_03254</name>
</gene>
<evidence type="ECO:0000313" key="13">
    <source>
        <dbReference type="Proteomes" id="UP000305362"/>
    </source>
</evidence>
<dbReference type="OMA" id="FERAGEN"/>
<evidence type="ECO:0000256" key="4">
    <source>
        <dbReference type="ARBA" id="ARBA00023136"/>
    </source>
</evidence>
<keyword evidence="4" id="KW-0472">Membrane</keyword>
<evidence type="ECO:0000256" key="1">
    <source>
        <dbReference type="ARBA" id="ARBA00004394"/>
    </source>
</evidence>
<organism evidence="8 15">
    <name type="scientific">Wallemia mellicola</name>
    <dbReference type="NCBI Taxonomy" id="1708541"/>
    <lineage>
        <taxon>Eukaryota</taxon>
        <taxon>Fungi</taxon>
        <taxon>Dikarya</taxon>
        <taxon>Basidiomycota</taxon>
        <taxon>Wallemiomycotina</taxon>
        <taxon>Wallemiomycetes</taxon>
        <taxon>Wallemiales</taxon>
        <taxon>Wallemiaceae</taxon>
        <taxon>Wallemia</taxon>
    </lineage>
</organism>
<dbReference type="PANTHER" id="PTHR12893">
    <property type="entry name" value="GOLGI REASSEMBLY STACKING PROTEIN GRASP"/>
    <property type="match status" value="1"/>
</dbReference>
<dbReference type="FunFam" id="2.30.42.10:FF:000026">
    <property type="entry name" value="Golgi reassembly stacking protein 2"/>
    <property type="match status" value="1"/>
</dbReference>
<dbReference type="EMBL" id="SPRX01000041">
    <property type="protein sequence ID" value="TIC63815.1"/>
    <property type="molecule type" value="Genomic_DNA"/>
</dbReference>
<evidence type="ECO:0000313" key="16">
    <source>
        <dbReference type="Proteomes" id="UP000309601"/>
    </source>
</evidence>
<dbReference type="AlphaFoldDB" id="A0A4T0P216"/>
<keyword evidence="2" id="KW-0677">Repeat</keyword>